<dbReference type="InterPro" id="IPR036457">
    <property type="entry name" value="PPM-type-like_dom_sf"/>
</dbReference>
<keyword evidence="3" id="KW-1185">Reference proteome</keyword>
<dbReference type="InterPro" id="IPR025874">
    <property type="entry name" value="DZR"/>
</dbReference>
<reference evidence="2 3" key="1">
    <citation type="submission" date="2019-05" db="EMBL/GenBank/DDBJ databases">
        <authorList>
            <person name="Lee S.D."/>
        </authorList>
    </citation>
    <scope>NUCLEOTIDE SEQUENCE [LARGE SCALE GENOMIC DNA]</scope>
    <source>
        <strain evidence="2 3">YC2-7</strain>
    </source>
</reference>
<proteinExistence type="predicted"/>
<dbReference type="SUPFAM" id="SSF81606">
    <property type="entry name" value="PP2C-like"/>
    <property type="match status" value="1"/>
</dbReference>
<organism evidence="2 3">
    <name type="scientific">Antrihabitans stalactiti</name>
    <dbReference type="NCBI Taxonomy" id="2584121"/>
    <lineage>
        <taxon>Bacteria</taxon>
        <taxon>Bacillati</taxon>
        <taxon>Actinomycetota</taxon>
        <taxon>Actinomycetes</taxon>
        <taxon>Mycobacteriales</taxon>
        <taxon>Nocardiaceae</taxon>
        <taxon>Antrihabitans</taxon>
    </lineage>
</organism>
<dbReference type="InterPro" id="IPR001932">
    <property type="entry name" value="PPM-type_phosphatase-like_dom"/>
</dbReference>
<gene>
    <name evidence="2" type="ORF">FGL95_17335</name>
</gene>
<evidence type="ECO:0000259" key="1">
    <source>
        <dbReference type="PROSITE" id="PS51746"/>
    </source>
</evidence>
<comment type="caution">
    <text evidence="2">The sequence shown here is derived from an EMBL/GenBank/DDBJ whole genome shotgun (WGS) entry which is preliminary data.</text>
</comment>
<dbReference type="PROSITE" id="PS51746">
    <property type="entry name" value="PPM_2"/>
    <property type="match status" value="1"/>
</dbReference>
<reference evidence="2 3" key="2">
    <citation type="submission" date="2020-06" db="EMBL/GenBank/DDBJ databases">
        <title>Antribacter stalactiti gen. nov., sp. nov., a new member of the family Nacardiaceae isolated from a cave.</title>
        <authorList>
            <person name="Kim I.S."/>
        </authorList>
    </citation>
    <scope>NUCLEOTIDE SEQUENCE [LARGE SCALE GENOMIC DNA]</scope>
    <source>
        <strain evidence="2 3">YC2-7</strain>
    </source>
</reference>
<dbReference type="Pfam" id="PF12773">
    <property type="entry name" value="DZR"/>
    <property type="match status" value="1"/>
</dbReference>
<protein>
    <recommendedName>
        <fullName evidence="1">PPM-type phosphatase domain-containing protein</fullName>
    </recommendedName>
</protein>
<dbReference type="CDD" id="cd00143">
    <property type="entry name" value="PP2Cc"/>
    <property type="match status" value="1"/>
</dbReference>
<sequence>MQCGTPAHTSDRFCENCGAELAVHQVLVPQLGPVSASCAECGGESFDSDDYCVVCGHLRGATDRDERELGPIALITDRGLVHPRNEDSGAAGFLDGDGEGGPPAAIAIVVCDGVSTTDNPQAASGAAARAGVETLLSWLSDGRDAEEAMVAAIAAAGEAATAVATPDQEHAPSCTFTAAALATRGGRTDVTVGNVGDSRVYWLAAEGAAEPSQQLTVDDSWAQELITAGVADEKAAMADPRAHMITRWLGADAGAEPLPSFAVKSFSTSGPGVVLVCSDGLWNYLPNAADLATIATVGDANTAARTLVEFALASGGRDNITVAVVPIPPKDTEAA</sequence>
<dbReference type="Proteomes" id="UP000535543">
    <property type="component" value="Unassembled WGS sequence"/>
</dbReference>
<feature type="domain" description="PPM-type phosphatase" evidence="1">
    <location>
        <begin position="71"/>
        <end position="327"/>
    </location>
</feature>
<dbReference type="SMART" id="SM00331">
    <property type="entry name" value="PP2C_SIG"/>
    <property type="match status" value="1"/>
</dbReference>
<dbReference type="AlphaFoldDB" id="A0A848KIB3"/>
<dbReference type="Gene3D" id="3.60.40.10">
    <property type="entry name" value="PPM-type phosphatase domain"/>
    <property type="match status" value="1"/>
</dbReference>
<evidence type="ECO:0000313" key="2">
    <source>
        <dbReference type="EMBL" id="NMN96804.1"/>
    </source>
</evidence>
<accession>A0A848KIB3</accession>
<evidence type="ECO:0000313" key="3">
    <source>
        <dbReference type="Proteomes" id="UP000535543"/>
    </source>
</evidence>
<dbReference type="EMBL" id="VCQU01000006">
    <property type="protein sequence ID" value="NMN96804.1"/>
    <property type="molecule type" value="Genomic_DNA"/>
</dbReference>
<dbReference type="SMART" id="SM00332">
    <property type="entry name" value="PP2Cc"/>
    <property type="match status" value="1"/>
</dbReference>
<name>A0A848KIB3_9NOCA</name>